<dbReference type="SUPFAM" id="SSF53756">
    <property type="entry name" value="UDP-Glycosyltransferase/glycogen phosphorylase"/>
    <property type="match status" value="1"/>
</dbReference>
<keyword evidence="2" id="KW-1185">Reference proteome</keyword>
<accession>A0ABY8XKS9</accession>
<gene>
    <name evidence="1" type="ORF">QP939_46625</name>
</gene>
<evidence type="ECO:0000313" key="2">
    <source>
        <dbReference type="Proteomes" id="UP001227101"/>
    </source>
</evidence>
<evidence type="ECO:0000313" key="1">
    <source>
        <dbReference type="EMBL" id="WIV56198.1"/>
    </source>
</evidence>
<name>A0ABY8XKS9_9PSEU</name>
<proteinExistence type="predicted"/>
<organism evidence="1 2">
    <name type="scientific">Amycolatopsis nalaikhensis</name>
    <dbReference type="NCBI Taxonomy" id="715472"/>
    <lineage>
        <taxon>Bacteria</taxon>
        <taxon>Bacillati</taxon>
        <taxon>Actinomycetota</taxon>
        <taxon>Actinomycetes</taxon>
        <taxon>Pseudonocardiales</taxon>
        <taxon>Pseudonocardiaceae</taxon>
        <taxon>Amycolatopsis</taxon>
    </lineage>
</organism>
<protein>
    <recommendedName>
        <fullName evidence="3">Glycosyltransferase</fullName>
    </recommendedName>
</protein>
<reference evidence="1 2" key="1">
    <citation type="submission" date="2023-06" db="EMBL/GenBank/DDBJ databases">
        <authorList>
            <person name="Oyuntsetseg B."/>
            <person name="Kim S.B."/>
        </authorList>
    </citation>
    <scope>NUCLEOTIDE SEQUENCE [LARGE SCALE GENOMIC DNA]</scope>
    <source>
        <strain evidence="1 2">2-2</strain>
    </source>
</reference>
<dbReference type="Gene3D" id="3.40.50.2000">
    <property type="entry name" value="Glycogen Phosphorylase B"/>
    <property type="match status" value="1"/>
</dbReference>
<dbReference type="Proteomes" id="UP001227101">
    <property type="component" value="Chromosome"/>
</dbReference>
<sequence>MRVLATTFPGWGHLVPMLGVLRALLAAGHEVSVATHPEFHPALAALGLPAVPAGLAEAELHAEHLRRWPETATRPPAE</sequence>
<dbReference type="EMBL" id="CP127173">
    <property type="protein sequence ID" value="WIV56198.1"/>
    <property type="molecule type" value="Genomic_DNA"/>
</dbReference>
<dbReference type="RefSeq" id="WP_285453280.1">
    <property type="nucleotide sequence ID" value="NZ_CP127173.1"/>
</dbReference>
<evidence type="ECO:0008006" key="3">
    <source>
        <dbReference type="Google" id="ProtNLM"/>
    </source>
</evidence>